<dbReference type="GO" id="GO:0015123">
    <property type="term" value="F:acetate transmembrane transporter activity"/>
    <property type="evidence" value="ECO:0007669"/>
    <property type="project" value="TreeGrafter"/>
</dbReference>
<dbReference type="NCBIfam" id="NF038013">
    <property type="entry name" value="AceTr_1"/>
    <property type="match status" value="1"/>
</dbReference>
<keyword evidence="4 6" id="KW-1133">Transmembrane helix</keyword>
<evidence type="ECO:0000313" key="7">
    <source>
        <dbReference type="EMBL" id="KAA8914194.1"/>
    </source>
</evidence>
<dbReference type="InterPro" id="IPR000791">
    <property type="entry name" value="Gpr1/Fun34/SatP-like"/>
</dbReference>
<sequence length="263" mass="28556">MSEITDIEKGPVAIESDTGPKIHRVHTSGQNNEIVHLGDTAVERDELIAALGLPFPSEPPAHGIRIGNPSPLGFAAFGLCSFVMGMLNFGVRGVELPMTLVGLCFFYGGLMQTVVAVMELIVGNTFGVIGFGSYAAFFFSYGAILTPSFGITESYGKDEHQFANAVGIYLLGWCVFSFMMWTITLRTTIELCFMFTCITLSFVLAAAAEFTGDIATKKAGGIVTILIGFTGWYLAYCEFCKTVPEIFYFRPRMTPMPGAPKTH</sequence>
<comment type="similarity">
    <text evidence="2">Belongs to the acetate uptake transporter (AceTr) (TC 2.A.96) family.</text>
</comment>
<dbReference type="PANTHER" id="PTHR31123:SF3">
    <property type="entry name" value="AMMONIA TRANSPORT OUTWARD PROTEIN 3"/>
    <property type="match status" value="1"/>
</dbReference>
<evidence type="ECO:0000256" key="1">
    <source>
        <dbReference type="ARBA" id="ARBA00004141"/>
    </source>
</evidence>
<feature type="transmembrane region" description="Helical" evidence="6">
    <location>
        <begin position="98"/>
        <end position="122"/>
    </location>
</feature>
<comment type="caution">
    <text evidence="7">The sequence shown here is derived from an EMBL/GenBank/DDBJ whole genome shotgun (WGS) entry which is preliminary data.</text>
</comment>
<gene>
    <name evidence="7" type="ORF">TRICI_002951</name>
</gene>
<keyword evidence="3 6" id="KW-0812">Transmembrane</keyword>
<evidence type="ECO:0000256" key="6">
    <source>
        <dbReference type="SAM" id="Phobius"/>
    </source>
</evidence>
<accession>A0A642VB95</accession>
<name>A0A642VB95_9ASCO</name>
<evidence type="ECO:0000256" key="4">
    <source>
        <dbReference type="ARBA" id="ARBA00022989"/>
    </source>
</evidence>
<dbReference type="GO" id="GO:0005886">
    <property type="term" value="C:plasma membrane"/>
    <property type="evidence" value="ECO:0007669"/>
    <property type="project" value="TreeGrafter"/>
</dbReference>
<feature type="transmembrane region" description="Helical" evidence="6">
    <location>
        <begin position="187"/>
        <end position="207"/>
    </location>
</feature>
<evidence type="ECO:0000313" key="8">
    <source>
        <dbReference type="Proteomes" id="UP000761534"/>
    </source>
</evidence>
<organism evidence="7 8">
    <name type="scientific">Trichomonascus ciferrii</name>
    <dbReference type="NCBI Taxonomy" id="44093"/>
    <lineage>
        <taxon>Eukaryota</taxon>
        <taxon>Fungi</taxon>
        <taxon>Dikarya</taxon>
        <taxon>Ascomycota</taxon>
        <taxon>Saccharomycotina</taxon>
        <taxon>Dipodascomycetes</taxon>
        <taxon>Dipodascales</taxon>
        <taxon>Trichomonascaceae</taxon>
        <taxon>Trichomonascus</taxon>
        <taxon>Trichomonascus ciferrii complex</taxon>
    </lineage>
</organism>
<dbReference type="PANTHER" id="PTHR31123">
    <property type="entry name" value="ACCUMULATION OF DYADS PROTEIN 2-RELATED"/>
    <property type="match status" value="1"/>
</dbReference>
<proteinExistence type="inferred from homology"/>
<protein>
    <submittedName>
        <fullName evidence="7">Uncharacterized protein</fullName>
    </submittedName>
</protein>
<reference evidence="7" key="1">
    <citation type="journal article" date="2019" name="G3 (Bethesda)">
        <title>Genome Assemblies of Two Rare Opportunistic Yeast Pathogens: Diutina rugosa (syn. Candida rugosa) and Trichomonascus ciferrii (syn. Candida ciferrii).</title>
        <authorList>
            <person name="Mixao V."/>
            <person name="Saus E."/>
            <person name="Hansen A.P."/>
            <person name="Lass-Florl C."/>
            <person name="Gabaldon T."/>
        </authorList>
    </citation>
    <scope>NUCLEOTIDE SEQUENCE</scope>
    <source>
        <strain evidence="7">CBS 4856</strain>
    </source>
</reference>
<keyword evidence="5 6" id="KW-0472">Membrane</keyword>
<dbReference type="EMBL" id="SWFS01000205">
    <property type="protein sequence ID" value="KAA8914194.1"/>
    <property type="molecule type" value="Genomic_DNA"/>
</dbReference>
<dbReference type="Proteomes" id="UP000761534">
    <property type="component" value="Unassembled WGS sequence"/>
</dbReference>
<evidence type="ECO:0000256" key="2">
    <source>
        <dbReference type="ARBA" id="ARBA00005587"/>
    </source>
</evidence>
<evidence type="ECO:0000256" key="5">
    <source>
        <dbReference type="ARBA" id="ARBA00023136"/>
    </source>
</evidence>
<dbReference type="Pfam" id="PF01184">
    <property type="entry name" value="Gpr1_Fun34_YaaH"/>
    <property type="match status" value="1"/>
</dbReference>
<feature type="transmembrane region" description="Helical" evidence="6">
    <location>
        <begin position="72"/>
        <end position="91"/>
    </location>
</feature>
<feature type="transmembrane region" description="Helical" evidence="6">
    <location>
        <begin position="219"/>
        <end position="236"/>
    </location>
</feature>
<feature type="transmembrane region" description="Helical" evidence="6">
    <location>
        <begin position="162"/>
        <end position="181"/>
    </location>
</feature>
<evidence type="ECO:0000256" key="3">
    <source>
        <dbReference type="ARBA" id="ARBA00022692"/>
    </source>
</evidence>
<keyword evidence="8" id="KW-1185">Reference proteome</keyword>
<feature type="transmembrane region" description="Helical" evidence="6">
    <location>
        <begin position="128"/>
        <end position="150"/>
    </location>
</feature>
<dbReference type="InterPro" id="IPR051633">
    <property type="entry name" value="AceTr"/>
</dbReference>
<dbReference type="AlphaFoldDB" id="A0A642VB95"/>
<dbReference type="VEuPathDB" id="FungiDB:TRICI_002951"/>
<dbReference type="OrthoDB" id="3648309at2759"/>
<comment type="subcellular location">
    <subcellularLocation>
        <location evidence="1">Membrane</location>
        <topology evidence="1">Multi-pass membrane protein</topology>
    </subcellularLocation>
</comment>